<feature type="domain" description="Peptidase M48" evidence="9">
    <location>
        <begin position="77"/>
        <end position="260"/>
    </location>
</feature>
<evidence type="ECO:0000256" key="4">
    <source>
        <dbReference type="ARBA" id="ARBA00022801"/>
    </source>
</evidence>
<dbReference type="AlphaFoldDB" id="Q6AJW8"/>
<dbReference type="eggNOG" id="COG4783">
    <property type="taxonomic scope" value="Bacteria"/>
</dbReference>
<keyword evidence="3" id="KW-0479">Metal-binding</keyword>
<keyword evidence="8" id="KW-0472">Membrane</keyword>
<gene>
    <name evidence="10" type="ordered locus">DP2629</name>
</gene>
<comment type="cofactor">
    <cofactor evidence="1">
        <name>Zn(2+)</name>
        <dbReference type="ChEBI" id="CHEBI:29105"/>
    </cofactor>
</comment>
<reference evidence="11" key="1">
    <citation type="journal article" date="2004" name="Environ. Microbiol.">
        <title>The genome of Desulfotalea psychrophila, a sulfate-reducing bacterium from permanently cold Arctic sediments.</title>
        <authorList>
            <person name="Rabus R."/>
            <person name="Ruepp A."/>
            <person name="Frickey T."/>
            <person name="Rattei T."/>
            <person name="Fartmann B."/>
            <person name="Stark M."/>
            <person name="Bauer M."/>
            <person name="Zibat A."/>
            <person name="Lombardot T."/>
            <person name="Becker I."/>
            <person name="Amann J."/>
            <person name="Gellner K."/>
            <person name="Teeling H."/>
            <person name="Leuschner W.D."/>
            <person name="Gloeckner F.-O."/>
            <person name="Lupas A.N."/>
            <person name="Amann R."/>
            <person name="Klenk H.-P."/>
        </authorList>
    </citation>
    <scope>NUCLEOTIDE SEQUENCE [LARGE SCALE GENOMIC DNA]</scope>
    <source>
        <strain evidence="11">DSM 12343 / LSv54</strain>
    </source>
</reference>
<dbReference type="Proteomes" id="UP000000602">
    <property type="component" value="Chromosome"/>
</dbReference>
<dbReference type="Gene3D" id="1.25.40.10">
    <property type="entry name" value="Tetratricopeptide repeat domain"/>
    <property type="match status" value="1"/>
</dbReference>
<evidence type="ECO:0000313" key="11">
    <source>
        <dbReference type="Proteomes" id="UP000000602"/>
    </source>
</evidence>
<dbReference type="InterPro" id="IPR001915">
    <property type="entry name" value="Peptidase_M48"/>
</dbReference>
<dbReference type="GO" id="GO:0016020">
    <property type="term" value="C:membrane"/>
    <property type="evidence" value="ECO:0007669"/>
    <property type="project" value="TreeGrafter"/>
</dbReference>
<keyword evidence="4" id="KW-0378">Hydrolase</keyword>
<sequence>MHLLSQWKRELYVSLRLLKKIKRYHRKYTAVLVAFFFIVSMPATSSAFSVKEEQELGAKLLYSVRGAFPLVDDPDIDQYINSLGDEVLRVAGIQYFDYHFYVVDSKDFNAFAAPSGLIFFYSGLIAAMNSEDELVSVLAHEIGHVVRRHLAARMDKGKVSTVATAGLALLALLTGGALAPALLVGAMATGRSISLHYSRIHEEEADLLAYDWMKALHRDPQGQVKMLGTMRRIARYRSEKLPQYLVTHPNPEARLEYVESLVIIDKKRGGRGIVKVDNFAFFRFKYRVLSQVTESASFRDLLISLHTSARSTEFEKKMSGYGLALVALRENDYPRSLQYINQAIKDFPDKIALIGDRGYIQLEAGQLVAAEQDLRATLARDAGNLFAIFNLGRLMARRGDITQAEKYYKSVLSAMPEYDKAYYELGRLASSQKKKGMATYYLGKYNLYRGRLRLARFNFNQTIKNAKTTKKIKEESEKALELLDRLQGK</sequence>
<evidence type="ECO:0000313" key="10">
    <source>
        <dbReference type="EMBL" id="CAG37358.1"/>
    </source>
</evidence>
<keyword evidence="11" id="KW-1185">Reference proteome</keyword>
<keyword evidence="7" id="KW-0802">TPR repeat</keyword>
<keyword evidence="2" id="KW-0645">Protease</keyword>
<dbReference type="SUPFAM" id="SSF48452">
    <property type="entry name" value="TPR-like"/>
    <property type="match status" value="1"/>
</dbReference>
<dbReference type="PANTHER" id="PTHR22726">
    <property type="entry name" value="METALLOENDOPEPTIDASE OMA1"/>
    <property type="match status" value="1"/>
</dbReference>
<evidence type="ECO:0000259" key="9">
    <source>
        <dbReference type="Pfam" id="PF01435"/>
    </source>
</evidence>
<dbReference type="InterPro" id="IPR011990">
    <property type="entry name" value="TPR-like_helical_dom_sf"/>
</dbReference>
<protein>
    <recommendedName>
        <fullName evidence="9">Peptidase M48 domain-containing protein</fullName>
    </recommendedName>
</protein>
<feature type="transmembrane region" description="Helical" evidence="8">
    <location>
        <begin position="162"/>
        <end position="188"/>
    </location>
</feature>
<evidence type="ECO:0000256" key="2">
    <source>
        <dbReference type="ARBA" id="ARBA00022670"/>
    </source>
</evidence>
<evidence type="ECO:0000256" key="8">
    <source>
        <dbReference type="SAM" id="Phobius"/>
    </source>
</evidence>
<keyword evidence="6" id="KW-0482">Metalloprotease</keyword>
<feature type="repeat" description="TPR" evidence="7">
    <location>
        <begin position="385"/>
        <end position="418"/>
    </location>
</feature>
<dbReference type="KEGG" id="dps:DP2629"/>
<keyword evidence="5" id="KW-0862">Zinc</keyword>
<evidence type="ECO:0000256" key="7">
    <source>
        <dbReference type="PROSITE-ProRule" id="PRU00339"/>
    </source>
</evidence>
<dbReference type="Pfam" id="PF01435">
    <property type="entry name" value="Peptidase_M48"/>
    <property type="match status" value="1"/>
</dbReference>
<dbReference type="EMBL" id="CR522870">
    <property type="protein sequence ID" value="CAG37358.1"/>
    <property type="molecule type" value="Genomic_DNA"/>
</dbReference>
<keyword evidence="8" id="KW-0812">Transmembrane</keyword>
<proteinExistence type="predicted"/>
<dbReference type="PROSITE" id="PS50005">
    <property type="entry name" value="TPR"/>
    <property type="match status" value="1"/>
</dbReference>
<dbReference type="Gene3D" id="3.30.2010.10">
    <property type="entry name" value="Metalloproteases ('zincins'), catalytic domain"/>
    <property type="match status" value="1"/>
</dbReference>
<dbReference type="CDD" id="cd07333">
    <property type="entry name" value="M48C_bepA_like"/>
    <property type="match status" value="1"/>
</dbReference>
<accession>Q6AJW8</accession>
<feature type="transmembrane region" description="Helical" evidence="8">
    <location>
        <begin position="108"/>
        <end position="128"/>
    </location>
</feature>
<dbReference type="GO" id="GO:0051603">
    <property type="term" value="P:proteolysis involved in protein catabolic process"/>
    <property type="evidence" value="ECO:0007669"/>
    <property type="project" value="TreeGrafter"/>
</dbReference>
<dbReference type="InterPro" id="IPR019734">
    <property type="entry name" value="TPR_rpt"/>
</dbReference>
<dbReference type="GO" id="GO:0004222">
    <property type="term" value="F:metalloendopeptidase activity"/>
    <property type="evidence" value="ECO:0007669"/>
    <property type="project" value="InterPro"/>
</dbReference>
<evidence type="ECO:0000256" key="6">
    <source>
        <dbReference type="ARBA" id="ARBA00023049"/>
    </source>
</evidence>
<dbReference type="HOGENOM" id="CLU_030556_2_0_7"/>
<dbReference type="STRING" id="177439.DP2629"/>
<evidence type="ECO:0000256" key="5">
    <source>
        <dbReference type="ARBA" id="ARBA00022833"/>
    </source>
</evidence>
<dbReference type="GO" id="GO:0046872">
    <property type="term" value="F:metal ion binding"/>
    <property type="evidence" value="ECO:0007669"/>
    <property type="project" value="UniProtKB-KW"/>
</dbReference>
<dbReference type="PANTHER" id="PTHR22726:SF1">
    <property type="entry name" value="METALLOENDOPEPTIDASE OMA1, MITOCHONDRIAL"/>
    <property type="match status" value="1"/>
</dbReference>
<organism evidence="10 11">
    <name type="scientific">Desulfotalea psychrophila (strain LSv54 / DSM 12343)</name>
    <dbReference type="NCBI Taxonomy" id="177439"/>
    <lineage>
        <taxon>Bacteria</taxon>
        <taxon>Pseudomonadati</taxon>
        <taxon>Thermodesulfobacteriota</taxon>
        <taxon>Desulfobulbia</taxon>
        <taxon>Desulfobulbales</taxon>
        <taxon>Desulfocapsaceae</taxon>
        <taxon>Desulfotalea</taxon>
    </lineage>
</organism>
<keyword evidence="8" id="KW-1133">Transmembrane helix</keyword>
<evidence type="ECO:0000256" key="3">
    <source>
        <dbReference type="ARBA" id="ARBA00022723"/>
    </source>
</evidence>
<evidence type="ECO:0000256" key="1">
    <source>
        <dbReference type="ARBA" id="ARBA00001947"/>
    </source>
</evidence>
<name>Q6AJW8_DESPS</name>
<dbReference type="InterPro" id="IPR051156">
    <property type="entry name" value="Mito/Outer_Membr_Metalloprot"/>
</dbReference>